<dbReference type="HOGENOM" id="CLU_1688028_0_0_1"/>
<dbReference type="EMBL" id="KN823348">
    <property type="protein sequence ID" value="KIO17733.1"/>
    <property type="molecule type" value="Genomic_DNA"/>
</dbReference>
<keyword evidence="2" id="KW-1185">Reference proteome</keyword>
<evidence type="ECO:0000313" key="2">
    <source>
        <dbReference type="Proteomes" id="UP000054248"/>
    </source>
</evidence>
<dbReference type="AlphaFoldDB" id="A0A0C3K8H2"/>
<gene>
    <name evidence="1" type="ORF">M407DRAFT_32594</name>
</gene>
<proteinExistence type="predicted"/>
<dbReference type="Proteomes" id="UP000054248">
    <property type="component" value="Unassembled WGS sequence"/>
</dbReference>
<organism evidence="1 2">
    <name type="scientific">Tulasnella calospora MUT 4182</name>
    <dbReference type="NCBI Taxonomy" id="1051891"/>
    <lineage>
        <taxon>Eukaryota</taxon>
        <taxon>Fungi</taxon>
        <taxon>Dikarya</taxon>
        <taxon>Basidiomycota</taxon>
        <taxon>Agaricomycotina</taxon>
        <taxon>Agaricomycetes</taxon>
        <taxon>Cantharellales</taxon>
        <taxon>Tulasnellaceae</taxon>
        <taxon>Tulasnella</taxon>
    </lineage>
</organism>
<sequence>MSSKIQDIADDSLFDDCSWLSRLLSSGIRPEVSIQFPDVPKTHPALVVANGLHYLEVQMKCRVLDEPTRELTIEVATLLALSLLATSQEEDDNILENQASLPAQADRDWLINALSDSFSALDLDSNLQPLNVQELASKLTDVKTGFTSRGSNALAA</sequence>
<reference evidence="1 2" key="1">
    <citation type="submission" date="2014-04" db="EMBL/GenBank/DDBJ databases">
        <authorList>
            <consortium name="DOE Joint Genome Institute"/>
            <person name="Kuo A."/>
            <person name="Girlanda M."/>
            <person name="Perotto S."/>
            <person name="Kohler A."/>
            <person name="Nagy L.G."/>
            <person name="Floudas D."/>
            <person name="Copeland A."/>
            <person name="Barry K.W."/>
            <person name="Cichocki N."/>
            <person name="Veneault-Fourrey C."/>
            <person name="LaButti K."/>
            <person name="Lindquist E.A."/>
            <person name="Lipzen A."/>
            <person name="Lundell T."/>
            <person name="Morin E."/>
            <person name="Murat C."/>
            <person name="Sun H."/>
            <person name="Tunlid A."/>
            <person name="Henrissat B."/>
            <person name="Grigoriev I.V."/>
            <person name="Hibbett D.S."/>
            <person name="Martin F."/>
            <person name="Nordberg H.P."/>
            <person name="Cantor M.N."/>
            <person name="Hua S.X."/>
        </authorList>
    </citation>
    <scope>NUCLEOTIDE SEQUENCE [LARGE SCALE GENOMIC DNA]</scope>
    <source>
        <strain evidence="1 2">MUT 4182</strain>
    </source>
</reference>
<protein>
    <submittedName>
        <fullName evidence="1">Uncharacterized protein</fullName>
    </submittedName>
</protein>
<dbReference type="OrthoDB" id="3312767at2759"/>
<name>A0A0C3K8H2_9AGAM</name>
<reference evidence="2" key="2">
    <citation type="submission" date="2015-01" db="EMBL/GenBank/DDBJ databases">
        <title>Evolutionary Origins and Diversification of the Mycorrhizal Mutualists.</title>
        <authorList>
            <consortium name="DOE Joint Genome Institute"/>
            <consortium name="Mycorrhizal Genomics Consortium"/>
            <person name="Kohler A."/>
            <person name="Kuo A."/>
            <person name="Nagy L.G."/>
            <person name="Floudas D."/>
            <person name="Copeland A."/>
            <person name="Barry K.W."/>
            <person name="Cichocki N."/>
            <person name="Veneault-Fourrey C."/>
            <person name="LaButti K."/>
            <person name="Lindquist E.A."/>
            <person name="Lipzen A."/>
            <person name="Lundell T."/>
            <person name="Morin E."/>
            <person name="Murat C."/>
            <person name="Riley R."/>
            <person name="Ohm R."/>
            <person name="Sun H."/>
            <person name="Tunlid A."/>
            <person name="Henrissat B."/>
            <person name="Grigoriev I.V."/>
            <person name="Hibbett D.S."/>
            <person name="Martin F."/>
        </authorList>
    </citation>
    <scope>NUCLEOTIDE SEQUENCE [LARGE SCALE GENOMIC DNA]</scope>
    <source>
        <strain evidence="2">MUT 4182</strain>
    </source>
</reference>
<evidence type="ECO:0000313" key="1">
    <source>
        <dbReference type="EMBL" id="KIO17733.1"/>
    </source>
</evidence>
<accession>A0A0C3K8H2</accession>